<comment type="caution">
    <text evidence="1">The sequence shown here is derived from an EMBL/GenBank/DDBJ whole genome shotgun (WGS) entry which is preliminary data.</text>
</comment>
<name>X1SY69_9ZZZZ</name>
<dbReference type="EMBL" id="BARW01001337">
    <property type="protein sequence ID" value="GAI72779.1"/>
    <property type="molecule type" value="Genomic_DNA"/>
</dbReference>
<accession>X1SY69</accession>
<proteinExistence type="predicted"/>
<organism evidence="1">
    <name type="scientific">marine sediment metagenome</name>
    <dbReference type="NCBI Taxonomy" id="412755"/>
    <lineage>
        <taxon>unclassified sequences</taxon>
        <taxon>metagenomes</taxon>
        <taxon>ecological metagenomes</taxon>
    </lineage>
</organism>
<protein>
    <submittedName>
        <fullName evidence="1">Uncharacterized protein</fullName>
    </submittedName>
</protein>
<gene>
    <name evidence="1" type="ORF">S12H4_04363</name>
</gene>
<evidence type="ECO:0000313" key="1">
    <source>
        <dbReference type="EMBL" id="GAI72779.1"/>
    </source>
</evidence>
<feature type="non-terminal residue" evidence="1">
    <location>
        <position position="1"/>
    </location>
</feature>
<reference evidence="1" key="1">
    <citation type="journal article" date="2014" name="Front. Microbiol.">
        <title>High frequency of phylogenetically diverse reductive dehalogenase-homologous genes in deep subseafloor sedimentary metagenomes.</title>
        <authorList>
            <person name="Kawai M."/>
            <person name="Futagami T."/>
            <person name="Toyoda A."/>
            <person name="Takaki Y."/>
            <person name="Nishi S."/>
            <person name="Hori S."/>
            <person name="Arai W."/>
            <person name="Tsubouchi T."/>
            <person name="Morono Y."/>
            <person name="Uchiyama I."/>
            <person name="Ito T."/>
            <person name="Fujiyama A."/>
            <person name="Inagaki F."/>
            <person name="Takami H."/>
        </authorList>
    </citation>
    <scope>NUCLEOTIDE SEQUENCE</scope>
    <source>
        <strain evidence="1">Expedition CK06-06</strain>
    </source>
</reference>
<sequence>LVREYLPEREKEILEKPSPHEQMACFASHFEDRYLPLHPSFKDGMCEDDYYELLREVPIIVMGFGWEDYHELDSARLGVQLMSYLFESPLQEYDGGERVALVDGFAPEYQHEAQRVPTNGITLDAAFHILKGKKWLGLRNWAQYIYMSTGNWFLDTDQEMRYSGMQNDWDKESVEAMSKEWLQAITFYDKMMDFAGWLEDEKEGPARFKQAIDFILAHLEEEV</sequence>
<dbReference type="AlphaFoldDB" id="X1SY69"/>